<name>A0A6A6XNK5_9PLEO</name>
<keyword evidence="1" id="KW-1133">Transmembrane helix</keyword>
<evidence type="ECO:0000313" key="3">
    <source>
        <dbReference type="Proteomes" id="UP000799757"/>
    </source>
</evidence>
<feature type="non-terminal residue" evidence="2">
    <location>
        <position position="1"/>
    </location>
</feature>
<evidence type="ECO:0000313" key="2">
    <source>
        <dbReference type="EMBL" id="KAF2797713.1"/>
    </source>
</evidence>
<feature type="transmembrane region" description="Helical" evidence="1">
    <location>
        <begin position="589"/>
        <end position="608"/>
    </location>
</feature>
<dbReference type="AlphaFoldDB" id="A0A6A6XNK5"/>
<sequence>KPVHRRSVWAAYQDYGVHLLPSTISMVLIFVNIEGYYVGLQPNIVVLQIAGKIQELLIISSLTTLIAHRLRNEVINIDGSLIGLPGVINMDGSIKISPSGDRDVLSQFIINSFVSAKIRLDMGFVRLLLASVILAVASGPAVAILLYPKSREWPAGGSMYWIGGTSDDLWPSQVGLEHYMPEKGHLSDFSVSCTSKNAYQNSLCPSGGYLELMHRYTSSWYPWPTVNIGEYLHMDPSHAALAIPIYGPHEQEARYATIAKWQADSSSEYSIFAIHRAAAWVVSKLRTDWYNASHSAPRLSVTSQYKLHSKMKSTVWTQLPVVGVQCSPPKFFTQNQRKVAFPSLSRSGLARELSSGWDLHRVALVHNVLDDLTFSAYPRVFNIDLSAEPWTNVTTGIIIESPWTNKTARTASLCVVDTHWASGTVTLTTDVVPSTSHSLTSEFDDYYFLYDDVFAPSAGSEWRRLNTTDDWLDALNFQLPDEIRGLNPSNTTAIEALVMALGIEYENASTAVAYEHLLATMYVDALARVGSWRIPDIENSNAHRKKDWKSKLLRGEEAFQGPAGAHNSFTGFKTSQTITGYAYHVNTSVSLSIVVLVFYLLIALEFTVRSLVKTR</sequence>
<evidence type="ECO:0000256" key="1">
    <source>
        <dbReference type="SAM" id="Phobius"/>
    </source>
</evidence>
<dbReference type="Proteomes" id="UP000799757">
    <property type="component" value="Unassembled WGS sequence"/>
</dbReference>
<dbReference type="EMBL" id="MU001800">
    <property type="protein sequence ID" value="KAF2797713.1"/>
    <property type="molecule type" value="Genomic_DNA"/>
</dbReference>
<keyword evidence="1" id="KW-0472">Membrane</keyword>
<reference evidence="2" key="1">
    <citation type="journal article" date="2020" name="Stud. Mycol.">
        <title>101 Dothideomycetes genomes: a test case for predicting lifestyles and emergence of pathogens.</title>
        <authorList>
            <person name="Haridas S."/>
            <person name="Albert R."/>
            <person name="Binder M."/>
            <person name="Bloem J."/>
            <person name="Labutti K."/>
            <person name="Salamov A."/>
            <person name="Andreopoulos B."/>
            <person name="Baker S."/>
            <person name="Barry K."/>
            <person name="Bills G."/>
            <person name="Bluhm B."/>
            <person name="Cannon C."/>
            <person name="Castanera R."/>
            <person name="Culley D."/>
            <person name="Daum C."/>
            <person name="Ezra D."/>
            <person name="Gonzalez J."/>
            <person name="Henrissat B."/>
            <person name="Kuo A."/>
            <person name="Liang C."/>
            <person name="Lipzen A."/>
            <person name="Lutzoni F."/>
            <person name="Magnuson J."/>
            <person name="Mondo S."/>
            <person name="Nolan M."/>
            <person name="Ohm R."/>
            <person name="Pangilinan J."/>
            <person name="Park H.-J."/>
            <person name="Ramirez L."/>
            <person name="Alfaro M."/>
            <person name="Sun H."/>
            <person name="Tritt A."/>
            <person name="Yoshinaga Y."/>
            <person name="Zwiers L.-H."/>
            <person name="Turgeon B."/>
            <person name="Goodwin S."/>
            <person name="Spatafora J."/>
            <person name="Crous P."/>
            <person name="Grigoriev I."/>
        </authorList>
    </citation>
    <scope>NUCLEOTIDE SEQUENCE</scope>
    <source>
        <strain evidence="2">CBS 109.77</strain>
    </source>
</reference>
<protein>
    <submittedName>
        <fullName evidence="2">Uncharacterized protein</fullName>
    </submittedName>
</protein>
<proteinExistence type="predicted"/>
<feature type="transmembrane region" description="Helical" evidence="1">
    <location>
        <begin position="127"/>
        <end position="147"/>
    </location>
</feature>
<dbReference type="OrthoDB" id="3793201at2759"/>
<gene>
    <name evidence="2" type="ORF">K505DRAFT_223079</name>
</gene>
<feature type="non-terminal residue" evidence="2">
    <location>
        <position position="615"/>
    </location>
</feature>
<keyword evidence="3" id="KW-1185">Reference proteome</keyword>
<keyword evidence="1" id="KW-0812">Transmembrane</keyword>
<organism evidence="2 3">
    <name type="scientific">Melanomma pulvis-pyrius CBS 109.77</name>
    <dbReference type="NCBI Taxonomy" id="1314802"/>
    <lineage>
        <taxon>Eukaryota</taxon>
        <taxon>Fungi</taxon>
        <taxon>Dikarya</taxon>
        <taxon>Ascomycota</taxon>
        <taxon>Pezizomycotina</taxon>
        <taxon>Dothideomycetes</taxon>
        <taxon>Pleosporomycetidae</taxon>
        <taxon>Pleosporales</taxon>
        <taxon>Melanommataceae</taxon>
        <taxon>Melanomma</taxon>
    </lineage>
</organism>
<accession>A0A6A6XNK5</accession>